<feature type="transmembrane region" description="Helical" evidence="7">
    <location>
        <begin position="325"/>
        <end position="346"/>
    </location>
</feature>
<keyword evidence="3" id="KW-1003">Cell membrane</keyword>
<accession>A0ABV2IZ15</accession>
<gene>
    <name evidence="9" type="ORF">ABID16_001636</name>
</gene>
<dbReference type="Pfam" id="PF13190">
    <property type="entry name" value="PDGLE"/>
    <property type="match status" value="1"/>
</dbReference>
<evidence type="ECO:0000256" key="7">
    <source>
        <dbReference type="SAM" id="Phobius"/>
    </source>
</evidence>
<evidence type="ECO:0000256" key="1">
    <source>
        <dbReference type="ARBA" id="ARBA00004651"/>
    </source>
</evidence>
<dbReference type="Pfam" id="PF01891">
    <property type="entry name" value="CbiM"/>
    <property type="match status" value="1"/>
</dbReference>
<dbReference type="NCBIfam" id="NF008873">
    <property type="entry name" value="PRK11909.1"/>
    <property type="match status" value="1"/>
</dbReference>
<dbReference type="RefSeq" id="WP_354555809.1">
    <property type="nucleotide sequence ID" value="NZ_JBEPMB010000001.1"/>
</dbReference>
<dbReference type="Gene3D" id="1.10.1760.20">
    <property type="match status" value="1"/>
</dbReference>
<evidence type="ECO:0000256" key="3">
    <source>
        <dbReference type="ARBA" id="ARBA00022475"/>
    </source>
</evidence>
<organism evidence="9 10">
    <name type="scientific">Rhizobium aquaticum</name>
    <dbReference type="NCBI Taxonomy" id="1549636"/>
    <lineage>
        <taxon>Bacteria</taxon>
        <taxon>Pseudomonadati</taxon>
        <taxon>Pseudomonadota</taxon>
        <taxon>Alphaproteobacteria</taxon>
        <taxon>Hyphomicrobiales</taxon>
        <taxon>Rhizobiaceae</taxon>
        <taxon>Rhizobium/Agrobacterium group</taxon>
        <taxon>Rhizobium</taxon>
    </lineage>
</organism>
<feature type="transmembrane region" description="Helical" evidence="7">
    <location>
        <begin position="146"/>
        <end position="169"/>
    </location>
</feature>
<feature type="transmembrane region" description="Helical" evidence="7">
    <location>
        <begin position="39"/>
        <end position="60"/>
    </location>
</feature>
<feature type="transmembrane region" description="Helical" evidence="7">
    <location>
        <begin position="189"/>
        <end position="213"/>
    </location>
</feature>
<dbReference type="InterPro" id="IPR025937">
    <property type="entry name" value="PDGLE_dom"/>
</dbReference>
<feature type="transmembrane region" description="Helical" evidence="7">
    <location>
        <begin position="103"/>
        <end position="125"/>
    </location>
</feature>
<keyword evidence="6 7" id="KW-0472">Membrane</keyword>
<feature type="transmembrane region" description="Helical" evidence="7">
    <location>
        <begin position="72"/>
        <end position="97"/>
    </location>
</feature>
<keyword evidence="10" id="KW-1185">Reference proteome</keyword>
<evidence type="ECO:0000256" key="2">
    <source>
        <dbReference type="ARBA" id="ARBA00022448"/>
    </source>
</evidence>
<feature type="transmembrane region" description="Helical" evidence="7">
    <location>
        <begin position="246"/>
        <end position="268"/>
    </location>
</feature>
<dbReference type="Proteomes" id="UP001549047">
    <property type="component" value="Unassembled WGS sequence"/>
</dbReference>
<proteinExistence type="predicted"/>
<evidence type="ECO:0000313" key="9">
    <source>
        <dbReference type="EMBL" id="MET3613331.1"/>
    </source>
</evidence>
<feature type="transmembrane region" description="Helical" evidence="7">
    <location>
        <begin position="7"/>
        <end position="27"/>
    </location>
</feature>
<dbReference type="PANTHER" id="PTHR34229:SF1">
    <property type="entry name" value="METAL TRANSPORT PROTEIN HI_1621-RELATED"/>
    <property type="match status" value="1"/>
</dbReference>
<evidence type="ECO:0000256" key="5">
    <source>
        <dbReference type="ARBA" id="ARBA00022989"/>
    </source>
</evidence>
<sequence length="361" mass="36964">MHIPDGYLSPATCAVTFAAAAPFWYVASRKVGRMLTTRAVPLISVVSAFSFTVMMFNLPLPGGTTGHAVGMGIAAIVLGPWAAMLAVSIALLVQAVFFGDGGILAFGANALNMAIVGSLVAYGLYRLIAGSSALTSTRRVVAGAMAGYAAINVSALMAAIEFGIQPIFFHDASGAPLYAPYPLSIAVPAMMIGHLTFAGFAELVITGGLVAYLQRYDIDLMKATAPGAATGIARSGATGWMGTRKLWLGLAALMIASPLGLLAAGTAWGEWGPEAFQNAAARAEIAAASGNVAPPEAIPSGLERLSSFWTAPIPDYAPAFMHGHAFGYILSALFGGGLIILSFLALSALAGRARPQTPDAA</sequence>
<comment type="subcellular location">
    <subcellularLocation>
        <location evidence="1">Cell membrane</location>
        <topology evidence="1">Multi-pass membrane protein</topology>
    </subcellularLocation>
</comment>
<keyword evidence="4 7" id="KW-0812">Transmembrane</keyword>
<keyword evidence="5 7" id="KW-1133">Transmembrane helix</keyword>
<evidence type="ECO:0000313" key="10">
    <source>
        <dbReference type="Proteomes" id="UP001549047"/>
    </source>
</evidence>
<feature type="domain" description="PDGLE" evidence="8">
    <location>
        <begin position="247"/>
        <end position="349"/>
    </location>
</feature>
<dbReference type="EMBL" id="JBEPMB010000001">
    <property type="protein sequence ID" value="MET3613331.1"/>
    <property type="molecule type" value="Genomic_DNA"/>
</dbReference>
<dbReference type="PANTHER" id="PTHR34229">
    <property type="entry name" value="METAL TRANSPORT PROTEIN HI_1621-RELATED"/>
    <property type="match status" value="1"/>
</dbReference>
<name>A0ABV2IZ15_9HYPH</name>
<evidence type="ECO:0000256" key="4">
    <source>
        <dbReference type="ARBA" id="ARBA00022692"/>
    </source>
</evidence>
<evidence type="ECO:0000259" key="8">
    <source>
        <dbReference type="Pfam" id="PF13190"/>
    </source>
</evidence>
<comment type="caution">
    <text evidence="9">The sequence shown here is derived from an EMBL/GenBank/DDBJ whole genome shotgun (WGS) entry which is preliminary data.</text>
</comment>
<keyword evidence="2" id="KW-0813">Transport</keyword>
<dbReference type="InterPro" id="IPR002751">
    <property type="entry name" value="CbiM/NikMN"/>
</dbReference>
<protein>
    <submittedName>
        <fullName evidence="9">Cobalt/nickel transport system permease protein</fullName>
    </submittedName>
</protein>
<reference evidence="9 10" key="1">
    <citation type="submission" date="2024-06" db="EMBL/GenBank/DDBJ databases">
        <title>Genomic Encyclopedia of Type Strains, Phase IV (KMG-IV): sequencing the most valuable type-strain genomes for metagenomic binning, comparative biology and taxonomic classification.</title>
        <authorList>
            <person name="Goeker M."/>
        </authorList>
    </citation>
    <scope>NUCLEOTIDE SEQUENCE [LARGE SCALE GENOMIC DNA]</scope>
    <source>
        <strain evidence="9 10">DSM 29780</strain>
    </source>
</reference>
<evidence type="ECO:0000256" key="6">
    <source>
        <dbReference type="ARBA" id="ARBA00023136"/>
    </source>
</evidence>